<evidence type="ECO:0000313" key="3">
    <source>
        <dbReference type="EMBL" id="SDT97101.1"/>
    </source>
</evidence>
<accession>A0A1H2EPT4</accession>
<dbReference type="EMBL" id="LT629787">
    <property type="protein sequence ID" value="SDT97101.1"/>
    <property type="molecule type" value="Genomic_DNA"/>
</dbReference>
<keyword evidence="1" id="KW-0175">Coiled coil</keyword>
<evidence type="ECO:0008006" key="5">
    <source>
        <dbReference type="Google" id="ProtNLM"/>
    </source>
</evidence>
<dbReference type="AlphaFoldDB" id="A0A1H2EPT4"/>
<dbReference type="Proteomes" id="UP000243924">
    <property type="component" value="Chromosome I"/>
</dbReference>
<feature type="coiled-coil region" evidence="1">
    <location>
        <begin position="177"/>
        <end position="204"/>
    </location>
</feature>
<keyword evidence="2" id="KW-0732">Signal</keyword>
<dbReference type="NCBIfam" id="NF041766">
    <property type="entry name" value="choice_anch_U"/>
    <property type="match status" value="1"/>
</dbReference>
<reference evidence="4" key="1">
    <citation type="submission" date="2016-10" db="EMBL/GenBank/DDBJ databases">
        <authorList>
            <person name="Varghese N."/>
            <person name="Submissions S."/>
        </authorList>
    </citation>
    <scope>NUCLEOTIDE SEQUENCE [LARGE SCALE GENOMIC DNA]</scope>
    <source>
        <strain evidence="4">CECT 8338</strain>
    </source>
</reference>
<evidence type="ECO:0000256" key="1">
    <source>
        <dbReference type="SAM" id="Coils"/>
    </source>
</evidence>
<organism evidence="3 4">
    <name type="scientific">Halopseudomonas salegens</name>
    <dbReference type="NCBI Taxonomy" id="1434072"/>
    <lineage>
        <taxon>Bacteria</taxon>
        <taxon>Pseudomonadati</taxon>
        <taxon>Pseudomonadota</taxon>
        <taxon>Gammaproteobacteria</taxon>
        <taxon>Pseudomonadales</taxon>
        <taxon>Pseudomonadaceae</taxon>
        <taxon>Halopseudomonas</taxon>
    </lineage>
</organism>
<sequence>MHGIRLLAWSLAACFIGFSGQLQAITFSEDVEVLGSLCIGFDCFNGRDLTGSSIVLPANNTRVRFLEPAVDNGPEKGWNLEANDNNNGGPDYFNIGLKGTEADGTPLLSVPGIPVLGLGVASDGYVTLGREATIVAGEVSVGRSDSLRPVSHVAAAVDDTDVLNRHSMDAVLLQTRLQARRDRLTELTEQVALLESMVNALEQSDPDGDGIPTIDDAFPLAATQATIDGISLSVQPLSGASSCSISTLGAEPLASLPSAPETLQTIERALSFTLENCSPGEMVNIAINFGRSLPGYFQAYKLGTPWQLIPDSRVEGSILRYSLTDGGPFDADGLANGVIVDPVTAAAFPPDGIPSTNQWGLLLLVLMLMGSAARYRLARRG</sequence>
<dbReference type="STRING" id="1434072.SAMN05216210_0929"/>
<dbReference type="InterPro" id="IPR053784">
    <property type="entry name" value="Choice_anch_U_dom"/>
</dbReference>
<dbReference type="RefSeq" id="WP_092384605.1">
    <property type="nucleotide sequence ID" value="NZ_LT629787.1"/>
</dbReference>
<protein>
    <recommendedName>
        <fullName evidence="5">IPTL-CTERM protein sorting domain-containing protein</fullName>
    </recommendedName>
</protein>
<dbReference type="OrthoDB" id="4463518at2"/>
<evidence type="ECO:0000256" key="2">
    <source>
        <dbReference type="SAM" id="SignalP"/>
    </source>
</evidence>
<evidence type="ECO:0000313" key="4">
    <source>
        <dbReference type="Proteomes" id="UP000243924"/>
    </source>
</evidence>
<name>A0A1H2EPT4_9GAMM</name>
<proteinExistence type="predicted"/>
<keyword evidence="4" id="KW-1185">Reference proteome</keyword>
<gene>
    <name evidence="3" type="ORF">SAMN05216210_0929</name>
</gene>
<feature type="chain" id="PRO_5009273197" description="IPTL-CTERM protein sorting domain-containing protein" evidence="2">
    <location>
        <begin position="25"/>
        <end position="381"/>
    </location>
</feature>
<feature type="signal peptide" evidence="2">
    <location>
        <begin position="1"/>
        <end position="24"/>
    </location>
</feature>